<reference evidence="4" key="1">
    <citation type="submission" date="2020-06" db="EMBL/GenBank/DDBJ databases">
        <title>Draft genome of Bugula neritina, a colonial animal packing powerful symbionts and potential medicines.</title>
        <authorList>
            <person name="Rayko M."/>
        </authorList>
    </citation>
    <scope>NUCLEOTIDE SEQUENCE [LARGE SCALE GENOMIC DNA]</scope>
    <source>
        <strain evidence="4">Kwan_BN1</strain>
    </source>
</reference>
<evidence type="ECO:0000256" key="1">
    <source>
        <dbReference type="ARBA" id="ARBA00022884"/>
    </source>
</evidence>
<dbReference type="GO" id="GO:0005634">
    <property type="term" value="C:nucleus"/>
    <property type="evidence" value="ECO:0007669"/>
    <property type="project" value="TreeGrafter"/>
</dbReference>
<dbReference type="Pfam" id="PF26050">
    <property type="entry name" value="Helical_CED_Drosha"/>
    <property type="match status" value="1"/>
</dbReference>
<dbReference type="SMART" id="SM00535">
    <property type="entry name" value="RIBOc"/>
    <property type="match status" value="2"/>
</dbReference>
<feature type="domain" description="RNase III" evidence="3">
    <location>
        <begin position="430"/>
        <end position="609"/>
    </location>
</feature>
<dbReference type="SUPFAM" id="SSF69065">
    <property type="entry name" value="RNase III domain-like"/>
    <property type="match status" value="2"/>
</dbReference>
<dbReference type="PROSITE" id="PS00517">
    <property type="entry name" value="RNASE_3_1"/>
    <property type="match status" value="2"/>
</dbReference>
<dbReference type="InterPro" id="IPR058938">
    <property type="entry name" value="Helical_CED_Drosha"/>
</dbReference>
<evidence type="ECO:0000256" key="2">
    <source>
        <dbReference type="SAM" id="MobiDB-lite"/>
    </source>
</evidence>
<feature type="region of interest" description="Disordered" evidence="2">
    <location>
        <begin position="1"/>
        <end position="53"/>
    </location>
</feature>
<dbReference type="PROSITE" id="PS50142">
    <property type="entry name" value="RNASE_3_2"/>
    <property type="match status" value="2"/>
</dbReference>
<keyword evidence="5" id="KW-1185">Reference proteome</keyword>
<dbReference type="Proteomes" id="UP000593567">
    <property type="component" value="Unassembled WGS sequence"/>
</dbReference>
<accession>A0A7J7KG25</accession>
<evidence type="ECO:0000313" key="4">
    <source>
        <dbReference type="EMBL" id="KAF6037207.1"/>
    </source>
</evidence>
<dbReference type="CDD" id="cd00593">
    <property type="entry name" value="RIBOc"/>
    <property type="match status" value="2"/>
</dbReference>
<feature type="compositionally biased region" description="Acidic residues" evidence="2">
    <location>
        <begin position="14"/>
        <end position="38"/>
    </location>
</feature>
<protein>
    <submittedName>
        <fullName evidence="4">Drosha</fullName>
    </submittedName>
</protein>
<name>A0A7J7KG25_BUGNE</name>
<dbReference type="GO" id="GO:0010468">
    <property type="term" value="P:regulation of gene expression"/>
    <property type="evidence" value="ECO:0007669"/>
    <property type="project" value="TreeGrafter"/>
</dbReference>
<dbReference type="Gene3D" id="3.30.160.20">
    <property type="match status" value="1"/>
</dbReference>
<dbReference type="InterPro" id="IPR036389">
    <property type="entry name" value="RNase_III_sf"/>
</dbReference>
<dbReference type="AlphaFoldDB" id="A0A7J7KG25"/>
<comment type="caution">
    <text evidence="4">The sequence shown here is derived from an EMBL/GenBank/DDBJ whole genome shotgun (WGS) entry which is preliminary data.</text>
</comment>
<dbReference type="PANTHER" id="PTHR11207">
    <property type="entry name" value="RIBONUCLEASE III"/>
    <property type="match status" value="1"/>
</dbReference>
<sequence length="883" mass="101173">MWLLGKKDGCAHDSEDDSTDESDLEEGEVEDNSDEEEGVDKGEGQAEKQKPLVSQEVLAKLNHPERLHKFMCYNDKGETNYGPLCKCSRKARRIGVRHALYAGESLIEPCKAESNNIDRLYHYRLSLTPLSNFKVNNPTTISWDSRDYIFDGFSLFTHHKLQQEASFKTILYSSYYQIRLVEEPKPIMFTSRSLNLIADYLFYELFEIADLTWVQEAFKHGCRQLHIMPRFTRPLPDNGLEILAIPHVLKYLLENSHPLIDDDKLEQVAAMEKPVWLEKVVKKYQFTLVTIPGMRPSTIRVDNMDRPVQDSHIVRYPQILHYSRINESLSVPDSKECRTLLKRRKKLHKVLNRRAISRADMQKYLTDLQSVQQKLQQLKAQGAGDGCSTKEPLIELSSQGFFSTGLRADVTQWSLIIPKIVDNVRFVQSLSILQDNMDYKFQNPFYLQLALTHPSYISCASLNQDHIRNTQTNCGLRKPEFGSYPVYKELRVKKKGLKTLLEIMSLKYRQYTGPIYSYERLEYLGDAVLEFLTTVHLYFTFPKLEEGGLATFRTALIRNEHLTQLSKLLGVQHYVLYAHGVDLCSSVQFDHTLANAFEAILGAVFLDGGLEAADKFLSKLLSKSLDFAEFSPCWDKLPPHPLQELYPSGDRKLIEGTPGLKRCTEFEELTGLRFNHISLLARALTHSSSGYTDFAQGNNQTLEFLGDSVLQLVVSDYLYKKYPNHHEGHLTLLRSSLVNNETQAEIFKDIGIAKFIYRKLTTEIQTKERADYVEALLGALFVDQGLLSCKAFCKALFFPRLKVAVYFKDQRIGVGEEKSIQKAQFEAAKNALDTNRSMFPMLLPGTNKLMTNVSSAQVRQLQRKLASRKKDAHALTHMESYWN</sequence>
<evidence type="ECO:0000259" key="3">
    <source>
        <dbReference type="PROSITE" id="PS50142"/>
    </source>
</evidence>
<proteinExistence type="predicted"/>
<gene>
    <name evidence="4" type="ORF">EB796_004486</name>
</gene>
<feature type="domain" description="RNase III" evidence="3">
    <location>
        <begin position="663"/>
        <end position="785"/>
    </location>
</feature>
<dbReference type="GO" id="GO:0004525">
    <property type="term" value="F:ribonuclease III activity"/>
    <property type="evidence" value="ECO:0007669"/>
    <property type="project" value="InterPro"/>
</dbReference>
<dbReference type="GO" id="GO:0006396">
    <property type="term" value="P:RNA processing"/>
    <property type="evidence" value="ECO:0007669"/>
    <property type="project" value="InterPro"/>
</dbReference>
<keyword evidence="1" id="KW-0694">RNA-binding</keyword>
<dbReference type="PANTHER" id="PTHR11207:SF0">
    <property type="entry name" value="RIBONUCLEASE 3"/>
    <property type="match status" value="1"/>
</dbReference>
<feature type="compositionally biased region" description="Basic and acidic residues" evidence="2">
    <location>
        <begin position="1"/>
        <end position="13"/>
    </location>
</feature>
<dbReference type="InterPro" id="IPR000999">
    <property type="entry name" value="RNase_III_dom"/>
</dbReference>
<feature type="compositionally biased region" description="Basic and acidic residues" evidence="2">
    <location>
        <begin position="39"/>
        <end position="50"/>
    </location>
</feature>
<dbReference type="EMBL" id="VXIV02000606">
    <property type="protein sequence ID" value="KAF6037207.1"/>
    <property type="molecule type" value="Genomic_DNA"/>
</dbReference>
<dbReference type="OrthoDB" id="67027at2759"/>
<dbReference type="Pfam" id="PF00636">
    <property type="entry name" value="Ribonuclease_3"/>
    <property type="match status" value="2"/>
</dbReference>
<dbReference type="Gene3D" id="1.10.1520.10">
    <property type="entry name" value="Ribonuclease III domain"/>
    <property type="match status" value="2"/>
</dbReference>
<evidence type="ECO:0000313" key="5">
    <source>
        <dbReference type="Proteomes" id="UP000593567"/>
    </source>
</evidence>
<organism evidence="4 5">
    <name type="scientific">Bugula neritina</name>
    <name type="common">Brown bryozoan</name>
    <name type="synonym">Sertularia neritina</name>
    <dbReference type="NCBI Taxonomy" id="10212"/>
    <lineage>
        <taxon>Eukaryota</taxon>
        <taxon>Metazoa</taxon>
        <taxon>Spiralia</taxon>
        <taxon>Lophotrochozoa</taxon>
        <taxon>Bryozoa</taxon>
        <taxon>Gymnolaemata</taxon>
        <taxon>Cheilostomatida</taxon>
        <taxon>Flustrina</taxon>
        <taxon>Buguloidea</taxon>
        <taxon>Bugulidae</taxon>
        <taxon>Bugula</taxon>
    </lineage>
</organism>
<dbReference type="GO" id="GO:0003725">
    <property type="term" value="F:double-stranded RNA binding"/>
    <property type="evidence" value="ECO:0007669"/>
    <property type="project" value="TreeGrafter"/>
</dbReference>